<dbReference type="PROSITE" id="PS50109">
    <property type="entry name" value="HIS_KIN"/>
    <property type="match status" value="1"/>
</dbReference>
<dbReference type="GO" id="GO:0005524">
    <property type="term" value="F:ATP binding"/>
    <property type="evidence" value="ECO:0007669"/>
    <property type="project" value="UniProtKB-KW"/>
</dbReference>
<gene>
    <name evidence="9" type="ORF">GYM46_00470</name>
</gene>
<protein>
    <recommendedName>
        <fullName evidence="2">histidine kinase</fullName>
        <ecNumber evidence="2">2.7.13.3</ecNumber>
    </recommendedName>
</protein>
<dbReference type="InterPro" id="IPR005467">
    <property type="entry name" value="His_kinase_dom"/>
</dbReference>
<dbReference type="InterPro" id="IPR036890">
    <property type="entry name" value="HATPase_C_sf"/>
</dbReference>
<dbReference type="AlphaFoldDB" id="A0AB37E3U5"/>
<dbReference type="InterPro" id="IPR011495">
    <property type="entry name" value="Sig_transdc_His_kin_sub2_dim/P"/>
</dbReference>
<feature type="domain" description="Histidine kinase" evidence="8">
    <location>
        <begin position="23"/>
        <end position="207"/>
    </location>
</feature>
<dbReference type="KEGG" id="bmed:GYM46_00470"/>
<dbReference type="GO" id="GO:0004673">
    <property type="term" value="F:protein histidine kinase activity"/>
    <property type="evidence" value="ECO:0007669"/>
    <property type="project" value="UniProtKB-EC"/>
</dbReference>
<dbReference type="Pfam" id="PF07568">
    <property type="entry name" value="HisKA_2"/>
    <property type="match status" value="1"/>
</dbReference>
<organism evidence="9 10">
    <name type="scientific">Brevundimonas mediterranea</name>
    <dbReference type="NCBI Taxonomy" id="74329"/>
    <lineage>
        <taxon>Bacteria</taxon>
        <taxon>Pseudomonadati</taxon>
        <taxon>Pseudomonadota</taxon>
        <taxon>Alphaproteobacteria</taxon>
        <taxon>Caulobacterales</taxon>
        <taxon>Caulobacteraceae</taxon>
        <taxon>Brevundimonas</taxon>
    </lineage>
</organism>
<keyword evidence="3" id="KW-0597">Phosphoprotein</keyword>
<dbReference type="Pfam" id="PF02518">
    <property type="entry name" value="HATPase_c"/>
    <property type="match status" value="1"/>
</dbReference>
<evidence type="ECO:0000256" key="4">
    <source>
        <dbReference type="ARBA" id="ARBA00022679"/>
    </source>
</evidence>
<evidence type="ECO:0000256" key="6">
    <source>
        <dbReference type="ARBA" id="ARBA00022777"/>
    </source>
</evidence>
<dbReference type="PANTHER" id="PTHR41523:SF8">
    <property type="entry name" value="ETHYLENE RESPONSE SENSOR PROTEIN"/>
    <property type="match status" value="1"/>
</dbReference>
<name>A0AB37E3U5_9CAUL</name>
<dbReference type="Proteomes" id="UP000501325">
    <property type="component" value="Chromosome"/>
</dbReference>
<evidence type="ECO:0000256" key="7">
    <source>
        <dbReference type="ARBA" id="ARBA00022840"/>
    </source>
</evidence>
<dbReference type="PRINTS" id="PR00344">
    <property type="entry name" value="BCTRLSENSOR"/>
</dbReference>
<keyword evidence="6 9" id="KW-0418">Kinase</keyword>
<dbReference type="EC" id="2.7.13.3" evidence="2"/>
<evidence type="ECO:0000256" key="5">
    <source>
        <dbReference type="ARBA" id="ARBA00022741"/>
    </source>
</evidence>
<dbReference type="InterPro" id="IPR003594">
    <property type="entry name" value="HATPase_dom"/>
</dbReference>
<evidence type="ECO:0000313" key="9">
    <source>
        <dbReference type="EMBL" id="QIH71588.1"/>
    </source>
</evidence>
<accession>A0AB37E3U5</accession>
<dbReference type="PANTHER" id="PTHR41523">
    <property type="entry name" value="TWO-COMPONENT SYSTEM SENSOR PROTEIN"/>
    <property type="match status" value="1"/>
</dbReference>
<reference evidence="9 10" key="1">
    <citation type="submission" date="2020-01" db="EMBL/GenBank/DDBJ databases">
        <authorList>
            <person name="Wang S."/>
        </authorList>
    </citation>
    <scope>NUCLEOTIDE SEQUENCE [LARGE SCALE GENOMIC DNA]</scope>
    <source>
        <strain evidence="9 10">D151-2-6</strain>
    </source>
</reference>
<keyword evidence="4" id="KW-0808">Transferase</keyword>
<dbReference type="EMBL" id="CP048751">
    <property type="protein sequence ID" value="QIH71588.1"/>
    <property type="molecule type" value="Genomic_DNA"/>
</dbReference>
<dbReference type="RefSeq" id="WP_008264069.1">
    <property type="nucleotide sequence ID" value="NZ_CP048751.1"/>
</dbReference>
<evidence type="ECO:0000259" key="8">
    <source>
        <dbReference type="PROSITE" id="PS50109"/>
    </source>
</evidence>
<evidence type="ECO:0000256" key="1">
    <source>
        <dbReference type="ARBA" id="ARBA00000085"/>
    </source>
</evidence>
<evidence type="ECO:0000256" key="2">
    <source>
        <dbReference type="ARBA" id="ARBA00012438"/>
    </source>
</evidence>
<keyword evidence="5" id="KW-0547">Nucleotide-binding</keyword>
<proteinExistence type="predicted"/>
<evidence type="ECO:0000256" key="3">
    <source>
        <dbReference type="ARBA" id="ARBA00022553"/>
    </source>
</evidence>
<dbReference type="SUPFAM" id="SSF55874">
    <property type="entry name" value="ATPase domain of HSP90 chaperone/DNA topoisomerase II/histidine kinase"/>
    <property type="match status" value="1"/>
</dbReference>
<dbReference type="InterPro" id="IPR004358">
    <property type="entry name" value="Sig_transdc_His_kin-like_C"/>
</dbReference>
<evidence type="ECO:0000313" key="10">
    <source>
        <dbReference type="Proteomes" id="UP000501325"/>
    </source>
</evidence>
<comment type="catalytic activity">
    <reaction evidence="1">
        <text>ATP + protein L-histidine = ADP + protein N-phospho-L-histidine.</text>
        <dbReference type="EC" id="2.7.13.3"/>
    </reaction>
</comment>
<keyword evidence="7" id="KW-0067">ATP-binding</keyword>
<dbReference type="Gene3D" id="3.30.565.10">
    <property type="entry name" value="Histidine kinase-like ATPase, C-terminal domain"/>
    <property type="match status" value="1"/>
</dbReference>
<sequence length="207" mass="22152">MADNHKEIAMPLQSQDARDAVRAAHHQIGNSLQSVVSLLRLEGRSARPEAAGVLLEASRRVQTVVRLHQRLQENGGTVRLDDLLGDVCRDVAELDALDRDAEIHIDVHPSTMDAQRASALAAVTAELVGNALEHSLARRSGRISVLLAPAGESLMLTVTDDGEGAAGGRLPEGFGLSLVRSLCRQLEGQFAYETSGSGTWVRLVLPV</sequence>
<dbReference type="SMART" id="SM00387">
    <property type="entry name" value="HATPase_c"/>
    <property type="match status" value="1"/>
</dbReference>